<sequence length="214" mass="24107">MSWKKEWHIHERVDIAFNCKKTFGDYSKFSSPTTTSHQSTRRQSHVRHETIIVSTTKRYCRRHTDYWRPSELDVFFLATINKRSEQVRRPGAKVADDKSGCNGAWNGMDGLLGTASDDERSSQHPGSKGPTDKRGKIDASKTRMELGLRHNDPLGNGVMIGEPSAGKRTPAESSICTLRLSLDNLNVITENPIQNHMRNTFLHAFLGDVGEELV</sequence>
<dbReference type="AlphaFoldDB" id="A0A1I7XZ90"/>
<evidence type="ECO:0000313" key="2">
    <source>
        <dbReference type="Proteomes" id="UP000095287"/>
    </source>
</evidence>
<feature type="compositionally biased region" description="Basic and acidic residues" evidence="1">
    <location>
        <begin position="130"/>
        <end position="152"/>
    </location>
</feature>
<evidence type="ECO:0000313" key="3">
    <source>
        <dbReference type="WBParaSite" id="L893_g10989.t1"/>
    </source>
</evidence>
<organism evidence="2 3">
    <name type="scientific">Steinernema glaseri</name>
    <dbReference type="NCBI Taxonomy" id="37863"/>
    <lineage>
        <taxon>Eukaryota</taxon>
        <taxon>Metazoa</taxon>
        <taxon>Ecdysozoa</taxon>
        <taxon>Nematoda</taxon>
        <taxon>Chromadorea</taxon>
        <taxon>Rhabditida</taxon>
        <taxon>Tylenchina</taxon>
        <taxon>Panagrolaimomorpha</taxon>
        <taxon>Strongyloidoidea</taxon>
        <taxon>Steinernematidae</taxon>
        <taxon>Steinernema</taxon>
    </lineage>
</organism>
<accession>A0A1I7XZ90</accession>
<name>A0A1I7XZ90_9BILA</name>
<keyword evidence="2" id="KW-1185">Reference proteome</keyword>
<dbReference type="Proteomes" id="UP000095287">
    <property type="component" value="Unplaced"/>
</dbReference>
<reference evidence="3" key="1">
    <citation type="submission" date="2016-11" db="UniProtKB">
        <authorList>
            <consortium name="WormBaseParasite"/>
        </authorList>
    </citation>
    <scope>IDENTIFICATION</scope>
</reference>
<proteinExistence type="predicted"/>
<dbReference type="WBParaSite" id="L893_g10989.t1">
    <property type="protein sequence ID" value="L893_g10989.t1"/>
    <property type="gene ID" value="L893_g10989"/>
</dbReference>
<feature type="region of interest" description="Disordered" evidence="1">
    <location>
        <begin position="112"/>
        <end position="169"/>
    </location>
</feature>
<protein>
    <submittedName>
        <fullName evidence="3">Uncharacterized protein</fullName>
    </submittedName>
</protein>
<evidence type="ECO:0000256" key="1">
    <source>
        <dbReference type="SAM" id="MobiDB-lite"/>
    </source>
</evidence>